<evidence type="ECO:0000256" key="4">
    <source>
        <dbReference type="PIRNR" id="PIRNR038994"/>
    </source>
</evidence>
<sequence>MIRYRGQHFRTRQPIDIVCREGRIEAIAPIDPKLTADVTAEFLAPGLFDIQINGALGISFNSLQLDEDRIRRVVQKCQSHGIFRFCPTLITASRAAISHGFAVLHRAWERDPVLSRALPGFHLEGPYISGENGPRGAHPKVHVRDPDRAEFQSWQEAAGGRIRLVTLAPELPGAIPFIEWLIRQGVVVAIGHTAASPQLIRDAVSAGARLSTHLGNGSHAEVPRHENYIWEQLASDELMASVIADGHHLPRAVLQSLIRAKMPERIVLTCDASSLAGLPPGEYSEWGSVFEVQKAGRIVVPGTSFLAGSGIFLNDCIVHLVNEIGIDLGTAVDMATAHPARLLGCPIHTLEVGQPAEICLLNLSS</sequence>
<comment type="cofactor">
    <cofactor evidence="7">
        <name>a divalent metal cation</name>
        <dbReference type="ChEBI" id="CHEBI:60240"/>
    </cofactor>
    <text evidence="7">Binds 1 divalent metal cation per subunit.</text>
</comment>
<dbReference type="GO" id="GO:0008448">
    <property type="term" value="F:N-acetylglucosamine-6-phosphate deacetylase activity"/>
    <property type="evidence" value="ECO:0007669"/>
    <property type="project" value="InterPro"/>
</dbReference>
<dbReference type="EMBL" id="CP074694">
    <property type="protein sequence ID" value="QVL30453.1"/>
    <property type="molecule type" value="Genomic_DNA"/>
</dbReference>
<proteinExistence type="inferred from homology"/>
<dbReference type="InterPro" id="IPR032466">
    <property type="entry name" value="Metal_Hydrolase"/>
</dbReference>
<dbReference type="PANTHER" id="PTHR11113:SF14">
    <property type="entry name" value="N-ACETYLGLUCOSAMINE-6-PHOSPHATE DEACETYLASE"/>
    <property type="match status" value="1"/>
</dbReference>
<dbReference type="PIRSF" id="PIRSF038994">
    <property type="entry name" value="NagA"/>
    <property type="match status" value="1"/>
</dbReference>
<dbReference type="Gene3D" id="3.20.20.140">
    <property type="entry name" value="Metal-dependent hydrolases"/>
    <property type="match status" value="1"/>
</dbReference>
<gene>
    <name evidence="9" type="ORF">KIH39_16520</name>
</gene>
<accession>A0A8E6B4P3</accession>
<feature type="binding site" evidence="7">
    <location>
        <position position="213"/>
    </location>
    <ligand>
        <name>Zn(2+)</name>
        <dbReference type="ChEBI" id="CHEBI:29105"/>
    </ligand>
</feature>
<dbReference type="KEGG" id="tsph:KIH39_16520"/>
<keyword evidence="3 4" id="KW-0378">Hydrolase</keyword>
<keyword evidence="4" id="KW-0119">Carbohydrate metabolism</keyword>
<protein>
    <submittedName>
        <fullName evidence="9">Amidohydrolase family protein</fullName>
    </submittedName>
</protein>
<feature type="binding site" evidence="6">
    <location>
        <position position="137"/>
    </location>
    <ligand>
        <name>substrate</name>
    </ligand>
</feature>
<name>A0A8E6B4P3_9BACT</name>
<dbReference type="GO" id="GO:0046872">
    <property type="term" value="F:metal ion binding"/>
    <property type="evidence" value="ECO:0007669"/>
    <property type="project" value="UniProtKB-KW"/>
</dbReference>
<keyword evidence="10" id="KW-1185">Reference proteome</keyword>
<dbReference type="RefSeq" id="WP_213494324.1">
    <property type="nucleotide sequence ID" value="NZ_CP074694.1"/>
</dbReference>
<evidence type="ECO:0000259" key="8">
    <source>
        <dbReference type="Pfam" id="PF01979"/>
    </source>
</evidence>
<dbReference type="InterPro" id="IPR003764">
    <property type="entry name" value="GlcNAc_6-P_deAcase"/>
</dbReference>
<dbReference type="Proteomes" id="UP000676194">
    <property type="component" value="Chromosome"/>
</dbReference>
<evidence type="ECO:0000256" key="3">
    <source>
        <dbReference type="ARBA" id="ARBA00022801"/>
    </source>
</evidence>
<feature type="active site" description="Proton donor/acceptor" evidence="5">
    <location>
        <position position="271"/>
    </location>
</feature>
<feature type="binding site" evidence="6">
    <location>
        <begin position="306"/>
        <end position="308"/>
    </location>
    <ligand>
        <name>substrate</name>
    </ligand>
</feature>
<keyword evidence="2 7" id="KW-0479">Metal-binding</keyword>
<dbReference type="InterPro" id="IPR006680">
    <property type="entry name" value="Amidohydro-rel"/>
</dbReference>
<evidence type="ECO:0000313" key="10">
    <source>
        <dbReference type="Proteomes" id="UP000676194"/>
    </source>
</evidence>
<organism evidence="9 10">
    <name type="scientific">Telmatocola sphagniphila</name>
    <dbReference type="NCBI Taxonomy" id="1123043"/>
    <lineage>
        <taxon>Bacteria</taxon>
        <taxon>Pseudomonadati</taxon>
        <taxon>Planctomycetota</taxon>
        <taxon>Planctomycetia</taxon>
        <taxon>Gemmatales</taxon>
        <taxon>Gemmataceae</taxon>
    </lineage>
</organism>
<evidence type="ECO:0000256" key="7">
    <source>
        <dbReference type="PIRSR" id="PIRSR038994-3"/>
    </source>
</evidence>
<evidence type="ECO:0000256" key="5">
    <source>
        <dbReference type="PIRSR" id="PIRSR038994-1"/>
    </source>
</evidence>
<feature type="binding site" evidence="7">
    <location>
        <position position="192"/>
    </location>
    <ligand>
        <name>Zn(2+)</name>
        <dbReference type="ChEBI" id="CHEBI:29105"/>
    </ligand>
</feature>
<dbReference type="AlphaFoldDB" id="A0A8E6B4P3"/>
<evidence type="ECO:0000256" key="6">
    <source>
        <dbReference type="PIRSR" id="PIRSR038994-2"/>
    </source>
</evidence>
<feature type="binding site" evidence="6">
    <location>
        <position position="224"/>
    </location>
    <ligand>
        <name>substrate</name>
    </ligand>
</feature>
<feature type="binding site" evidence="7">
    <location>
        <position position="124"/>
    </location>
    <ligand>
        <name>Zn(2+)</name>
        <dbReference type="ChEBI" id="CHEBI:29105"/>
    </ligand>
</feature>
<comment type="similarity">
    <text evidence="1 4">Belongs to the metallo-dependent hydrolases superfamily. NagA family.</text>
</comment>
<dbReference type="SUPFAM" id="SSF51556">
    <property type="entry name" value="Metallo-dependent hydrolases"/>
    <property type="match status" value="1"/>
</dbReference>
<dbReference type="Pfam" id="PF01979">
    <property type="entry name" value="Amidohydro_1"/>
    <property type="match status" value="1"/>
</dbReference>
<dbReference type="GO" id="GO:0006046">
    <property type="term" value="P:N-acetylglucosamine catabolic process"/>
    <property type="evidence" value="ECO:0007669"/>
    <property type="project" value="TreeGrafter"/>
</dbReference>
<reference evidence="9" key="1">
    <citation type="submission" date="2021-05" db="EMBL/GenBank/DDBJ databases">
        <title>Complete genome sequence of the cellulolytic planctomycete Telmatocola sphagniphila SP2T and characterization of the first cellulase from planctomycetes.</title>
        <authorList>
            <person name="Rakitin A.L."/>
            <person name="Beletsky A.V."/>
            <person name="Naumoff D.G."/>
            <person name="Kulichevskaya I.S."/>
            <person name="Mardanov A.V."/>
            <person name="Ravin N.V."/>
            <person name="Dedysh S.N."/>
        </authorList>
    </citation>
    <scope>NUCLEOTIDE SEQUENCE</scope>
    <source>
        <strain evidence="9">SP2T</strain>
    </source>
</reference>
<evidence type="ECO:0000313" key="9">
    <source>
        <dbReference type="EMBL" id="QVL30453.1"/>
    </source>
</evidence>
<dbReference type="PANTHER" id="PTHR11113">
    <property type="entry name" value="N-ACETYLGLUCOSAMINE-6-PHOSPHATE DEACETYLASE"/>
    <property type="match status" value="1"/>
</dbReference>
<evidence type="ECO:0000256" key="1">
    <source>
        <dbReference type="ARBA" id="ARBA00010716"/>
    </source>
</evidence>
<feature type="domain" description="Amidohydrolase-related" evidence="8">
    <location>
        <begin position="43"/>
        <end position="361"/>
    </location>
</feature>
<feature type="binding site" evidence="6">
    <location>
        <begin position="216"/>
        <end position="217"/>
    </location>
    <ligand>
        <name>substrate</name>
    </ligand>
</feature>
<feature type="binding site" evidence="6">
    <location>
        <position position="248"/>
    </location>
    <ligand>
        <name>substrate</name>
    </ligand>
</feature>
<evidence type="ECO:0000256" key="2">
    <source>
        <dbReference type="ARBA" id="ARBA00022723"/>
    </source>
</evidence>